<comment type="caution">
    <text evidence="1">The sequence shown here is derived from an EMBL/GenBank/DDBJ whole genome shotgun (WGS) entry which is preliminary data.</text>
</comment>
<dbReference type="InterPro" id="IPR012334">
    <property type="entry name" value="Pectin_lyas_fold"/>
</dbReference>
<dbReference type="Gene3D" id="2.160.20.10">
    <property type="entry name" value="Single-stranded right-handed beta-helix, Pectin lyase-like"/>
    <property type="match status" value="1"/>
</dbReference>
<dbReference type="SUPFAM" id="SSF51126">
    <property type="entry name" value="Pectin lyase-like"/>
    <property type="match status" value="2"/>
</dbReference>
<proteinExistence type="predicted"/>
<evidence type="ECO:0000313" key="2">
    <source>
        <dbReference type="Proteomes" id="UP000185728"/>
    </source>
</evidence>
<keyword evidence="2" id="KW-1185">Reference proteome</keyword>
<dbReference type="Proteomes" id="UP000185728">
    <property type="component" value="Unassembled WGS sequence"/>
</dbReference>
<evidence type="ECO:0000313" key="1">
    <source>
        <dbReference type="EMBL" id="SIS42612.1"/>
    </source>
</evidence>
<organism evidence="1 2">
    <name type="scientific">Zobellia uliginosa</name>
    <dbReference type="NCBI Taxonomy" id="143224"/>
    <lineage>
        <taxon>Bacteria</taxon>
        <taxon>Pseudomonadati</taxon>
        <taxon>Bacteroidota</taxon>
        <taxon>Flavobacteriia</taxon>
        <taxon>Flavobacteriales</taxon>
        <taxon>Flavobacteriaceae</taxon>
        <taxon>Zobellia</taxon>
    </lineage>
</organism>
<sequence length="709" mass="77931">MCVVSVSAQSYHYALDEKSVPDSQDSEVSEAENLPEEKLYFDSYLLPLEDAYKLQEALDTYGAVRLEEGNYPGPKIVLKSGQRLYGHPTKNKVPSITIKAGSKDVWVLNVNSNITFEAGAEISNCTIKNLLFTTLECKDCSLSDNVFINLDRCMLNWDCGNAGYFRNNKFIKHWIHGRWPQIVMKGNSITPSYGNVSVWLNLLTPGGHSAEFENLKSLTWVGVDAESWNYDGESDKPLLNMKKMGEVSLVGMTGGNNGPHKTPVFDVEAEILNIQKQSLTSKGGGASVVQPNTDVFSLSDDSEGYKLVNPQSGTNLAMFSNSADVYLDKSPVVSKITGGNLEKIKANIIGSQSKPWSRGEFGNLPDPMGGEWGGKRKNQLDQSEYIQNLVDSGNIAELDEGVYYIGSSIVLRDGQGIVGKGTAKTVLVGLTDDFPLIIGEGASSAVDFTLANMTLQGGRSGFRIRSDGDSFLQVTSCNLKFLVFRDQQYGIHLDKFYGFDNNFIDHVSFVKCGVGFYQEVDPSYVSGQTKSMMYVDKLVFYESQFINCDIGVSMMAGRADNLIAWVNCKFDGNRIAADLKYHIGSFFANCDFINNSGEYIIGESTISIYSGLFKNNKSNTIFKSRDVYMEGTVVSDNIPLFANDIKSRNAFIVNSSLSGGLGRLDYGLLVNSVIGSGNSHPLLIKVNEKAQTVLIDSQSHPYPQLLVRH</sequence>
<evidence type="ECO:0008006" key="3">
    <source>
        <dbReference type="Google" id="ProtNLM"/>
    </source>
</evidence>
<name>A0ABY1KJT2_9FLAO</name>
<protein>
    <recommendedName>
        <fullName evidence="3">Right handed beta helix region</fullName>
    </recommendedName>
</protein>
<accession>A0ABY1KJT2</accession>
<gene>
    <name evidence="1" type="ORF">SAMN05421766_101868</name>
</gene>
<reference evidence="1 2" key="1">
    <citation type="submission" date="2017-01" db="EMBL/GenBank/DDBJ databases">
        <authorList>
            <person name="Varghese N."/>
            <person name="Submissions S."/>
        </authorList>
    </citation>
    <scope>NUCLEOTIDE SEQUENCE [LARGE SCALE GENOMIC DNA]</scope>
    <source>
        <strain evidence="1 2">DSM 2061</strain>
    </source>
</reference>
<dbReference type="InterPro" id="IPR011050">
    <property type="entry name" value="Pectin_lyase_fold/virulence"/>
</dbReference>
<dbReference type="EMBL" id="FTOB01000001">
    <property type="protein sequence ID" value="SIS42612.1"/>
    <property type="molecule type" value="Genomic_DNA"/>
</dbReference>